<evidence type="ECO:0000313" key="2">
    <source>
        <dbReference type="Proteomes" id="UP000055048"/>
    </source>
</evidence>
<sequence>MQDKGICKDLSPIAISSFDYSSQTDISENDDRRLQF</sequence>
<accession>A0A0V0STH2</accession>
<evidence type="ECO:0000313" key="1">
    <source>
        <dbReference type="EMBL" id="KRX30025.1"/>
    </source>
</evidence>
<dbReference type="Proteomes" id="UP000055048">
    <property type="component" value="Unassembled WGS sequence"/>
</dbReference>
<organism evidence="1 2">
    <name type="scientific">Trichinella murrelli</name>
    <dbReference type="NCBI Taxonomy" id="144512"/>
    <lineage>
        <taxon>Eukaryota</taxon>
        <taxon>Metazoa</taxon>
        <taxon>Ecdysozoa</taxon>
        <taxon>Nematoda</taxon>
        <taxon>Enoplea</taxon>
        <taxon>Dorylaimia</taxon>
        <taxon>Trichinellida</taxon>
        <taxon>Trichinellidae</taxon>
        <taxon>Trichinella</taxon>
    </lineage>
</organism>
<comment type="caution">
    <text evidence="1">The sequence shown here is derived from an EMBL/GenBank/DDBJ whole genome shotgun (WGS) entry which is preliminary data.</text>
</comment>
<gene>
    <name evidence="1" type="ORF">T05_1764</name>
</gene>
<reference evidence="1 2" key="1">
    <citation type="submission" date="2015-01" db="EMBL/GenBank/DDBJ databases">
        <title>Evolution of Trichinella species and genotypes.</title>
        <authorList>
            <person name="Korhonen P.K."/>
            <person name="Edoardo P."/>
            <person name="Giuseppe L.R."/>
            <person name="Gasser R.B."/>
        </authorList>
    </citation>
    <scope>NUCLEOTIDE SEQUENCE [LARGE SCALE GENOMIC DNA]</scope>
    <source>
        <strain evidence="1">ISS417</strain>
    </source>
</reference>
<dbReference type="EMBL" id="JYDJ01002800">
    <property type="protein sequence ID" value="KRX30025.1"/>
    <property type="molecule type" value="Genomic_DNA"/>
</dbReference>
<proteinExistence type="predicted"/>
<name>A0A0V0STH2_9BILA</name>
<protein>
    <submittedName>
        <fullName evidence="1">Uncharacterized protein</fullName>
    </submittedName>
</protein>
<keyword evidence="2" id="KW-1185">Reference proteome</keyword>
<dbReference type="AlphaFoldDB" id="A0A0V0STH2"/>